<proteinExistence type="predicted"/>
<dbReference type="GeneID" id="29125003"/>
<gene>
    <name evidence="2" type="primary">42</name>
    <name evidence="2" type="ORF">SEA_YVONNETASTIC_42</name>
</gene>
<reference evidence="3" key="1">
    <citation type="submission" date="2016-03" db="EMBL/GenBank/DDBJ databases">
        <authorList>
            <person name="Ploux O."/>
        </authorList>
    </citation>
    <scope>NUCLEOTIDE SEQUENCE [LARGE SCALE GENOMIC DNA]</scope>
</reference>
<organism evidence="2 3">
    <name type="scientific">Gordonia phage Yvonnetastic</name>
    <dbReference type="NCBI Taxonomy" id="1821566"/>
    <lineage>
        <taxon>Viruses</taxon>
        <taxon>Duplodnaviria</taxon>
        <taxon>Heunggongvirae</taxon>
        <taxon>Uroviricota</taxon>
        <taxon>Caudoviricetes</taxon>
        <taxon>Yvonnevirus</taxon>
        <taxon>Yvonnevirus yvonnetastic</taxon>
        <taxon>Gordonia virus Yvonnetastic</taxon>
    </lineage>
</organism>
<evidence type="ECO:0000313" key="2">
    <source>
        <dbReference type="EMBL" id="AMS02586.1"/>
    </source>
</evidence>
<name>A0A142K903_9CAUD</name>
<feature type="region of interest" description="Disordered" evidence="1">
    <location>
        <begin position="1"/>
        <end position="20"/>
    </location>
</feature>
<dbReference type="OrthoDB" id="16096at10239"/>
<protein>
    <submittedName>
        <fullName evidence="2">Tail assembly chaperone</fullName>
    </submittedName>
</protein>
<evidence type="ECO:0000256" key="1">
    <source>
        <dbReference type="SAM" id="MobiDB-lite"/>
    </source>
</evidence>
<evidence type="ECO:0000313" key="3">
    <source>
        <dbReference type="Proteomes" id="UP000201371"/>
    </source>
</evidence>
<accession>A0A142K903</accession>
<dbReference type="RefSeq" id="YP_009301095.1">
    <property type="nucleotide sequence ID" value="NC_031230.1"/>
</dbReference>
<dbReference type="KEGG" id="vg:29125003"/>
<feature type="compositionally biased region" description="Basic and acidic residues" evidence="1">
    <location>
        <begin position="1"/>
        <end position="16"/>
    </location>
</feature>
<dbReference type="EMBL" id="KU963248">
    <property type="protein sequence ID" value="AMS02586.1"/>
    <property type="molecule type" value="Genomic_DNA"/>
</dbReference>
<sequence>MSKKDTAKVAEDKSEDALDESVLTEEDFDLEAAPDSRWLSILEDALEDYKRGDSYFFDGFGPKNIIEITPPDTAERALAIINLNDLKGSVELRDVKPYLQALLGDSFEIIWKYKLSRLPVEVSIAFALELQEHFFGAGTIDKIKANGADKLPGGLPGLVELLEAYYEPLTQDLADRGIDLLDWVRGKRPWPQLYVIIKGFRQGHSRYLDVINRDMKFAEGIVAAQKMMEEAQRDEMIRTGVAPPEDPEEEPRDTPTSNFGWDTNAELQAQTIDAIKVLNATLIAVNTAKGKKPPKVRPTSRPVSAMEAVRRRMDREEAQSALKQLGFNL</sequence>
<feature type="region of interest" description="Disordered" evidence="1">
    <location>
        <begin position="238"/>
        <end position="261"/>
    </location>
</feature>
<feature type="region of interest" description="Disordered" evidence="1">
    <location>
        <begin position="288"/>
        <end position="307"/>
    </location>
</feature>
<keyword evidence="3" id="KW-1185">Reference proteome</keyword>
<dbReference type="Proteomes" id="UP000201371">
    <property type="component" value="Segment"/>
</dbReference>